<keyword evidence="2" id="KW-1185">Reference proteome</keyword>
<evidence type="ECO:0000313" key="1">
    <source>
        <dbReference type="EMBL" id="KHD05471.1"/>
    </source>
</evidence>
<sequence length="76" mass="8053">MTGRSPKHCHTHESTVSKIALPLLSACETGLGDAVSGEGVMGLPYALLEFIKTFFVKLKAGVPQVEALTAPPARIY</sequence>
<proteinExistence type="predicted"/>
<comment type="caution">
    <text evidence="1">The sequence shown here is derived from an EMBL/GenBank/DDBJ whole genome shotgun (WGS) entry which is preliminary data.</text>
</comment>
<gene>
    <name evidence="1" type="ORF">PN36_12400</name>
</gene>
<organism evidence="1 2">
    <name type="scientific">Candidatus Thiomargarita nelsonii</name>
    <dbReference type="NCBI Taxonomy" id="1003181"/>
    <lineage>
        <taxon>Bacteria</taxon>
        <taxon>Pseudomonadati</taxon>
        <taxon>Pseudomonadota</taxon>
        <taxon>Gammaproteobacteria</taxon>
        <taxon>Thiotrichales</taxon>
        <taxon>Thiotrichaceae</taxon>
        <taxon>Thiomargarita</taxon>
    </lineage>
</organism>
<reference evidence="1 2" key="1">
    <citation type="journal article" date="2016" name="Front. Microbiol.">
        <title>Single-Cell (Meta-)Genomics of a Dimorphic Candidatus Thiomargarita nelsonii Reveals Genomic Plasticity.</title>
        <authorList>
            <person name="Flood B.E."/>
            <person name="Fliss P."/>
            <person name="Jones D.S."/>
            <person name="Dick G.J."/>
            <person name="Jain S."/>
            <person name="Kaster A.K."/>
            <person name="Winkel M."/>
            <person name="Mussmann M."/>
            <person name="Bailey J."/>
        </authorList>
    </citation>
    <scope>NUCLEOTIDE SEQUENCE [LARGE SCALE GENOMIC DNA]</scope>
    <source>
        <strain evidence="1">Hydrate Ridge</strain>
    </source>
</reference>
<accession>A0A0A6RNS1</accession>
<dbReference type="Proteomes" id="UP000030428">
    <property type="component" value="Unassembled WGS sequence"/>
</dbReference>
<dbReference type="EMBL" id="JSZA02000038">
    <property type="protein sequence ID" value="KHD05471.1"/>
    <property type="molecule type" value="Genomic_DNA"/>
</dbReference>
<protein>
    <recommendedName>
        <fullName evidence="3">CHAT domain-containing protein</fullName>
    </recommendedName>
</protein>
<name>A0A0A6RNS1_9GAMM</name>
<dbReference type="AlphaFoldDB" id="A0A0A6RNS1"/>
<evidence type="ECO:0008006" key="3">
    <source>
        <dbReference type="Google" id="ProtNLM"/>
    </source>
</evidence>
<evidence type="ECO:0000313" key="2">
    <source>
        <dbReference type="Proteomes" id="UP000030428"/>
    </source>
</evidence>